<dbReference type="InterPro" id="IPR032466">
    <property type="entry name" value="Metal_Hydrolase"/>
</dbReference>
<protein>
    <recommendedName>
        <fullName evidence="4">5-methylthioadenosine/S-adenosylhomocysteine deaminase</fullName>
        <shortName evidence="4">MTA/SAH deaminase</shortName>
        <ecNumber evidence="4">3.5.4.28</ecNumber>
        <ecNumber evidence="4">3.5.4.31</ecNumber>
    </recommendedName>
</protein>
<evidence type="ECO:0000256" key="4">
    <source>
        <dbReference type="HAMAP-Rule" id="MF_01281"/>
    </source>
</evidence>
<keyword evidence="7" id="KW-1185">Reference proteome</keyword>
<dbReference type="HAMAP" id="MF_01281">
    <property type="entry name" value="MTA_SAH_deamin"/>
    <property type="match status" value="1"/>
</dbReference>
<dbReference type="RefSeq" id="WP_170146897.1">
    <property type="nucleotide sequence ID" value="NZ_RAPK01000009.1"/>
</dbReference>
<evidence type="ECO:0000256" key="3">
    <source>
        <dbReference type="ARBA" id="ARBA00022833"/>
    </source>
</evidence>
<dbReference type="Gene3D" id="2.30.40.10">
    <property type="entry name" value="Urease, subunit C, domain 1"/>
    <property type="match status" value="1"/>
</dbReference>
<evidence type="ECO:0000256" key="2">
    <source>
        <dbReference type="ARBA" id="ARBA00022801"/>
    </source>
</evidence>
<dbReference type="Gene3D" id="3.20.20.140">
    <property type="entry name" value="Metal-dependent hydrolases"/>
    <property type="match status" value="1"/>
</dbReference>
<feature type="binding site" evidence="4">
    <location>
        <position position="66"/>
    </location>
    <ligand>
        <name>Zn(2+)</name>
        <dbReference type="ChEBI" id="CHEBI:29105"/>
    </ligand>
</feature>
<feature type="binding site" evidence="4">
    <location>
        <position position="216"/>
    </location>
    <ligand>
        <name>substrate</name>
    </ligand>
</feature>
<dbReference type="EMBL" id="RAPK01000009">
    <property type="protein sequence ID" value="RKD72823.1"/>
    <property type="molecule type" value="Genomic_DNA"/>
</dbReference>
<dbReference type="SUPFAM" id="SSF51556">
    <property type="entry name" value="Metallo-dependent hydrolases"/>
    <property type="match status" value="1"/>
</dbReference>
<dbReference type="EC" id="3.5.4.31" evidence="4"/>
<dbReference type="Proteomes" id="UP000285120">
    <property type="component" value="Unassembled WGS sequence"/>
</dbReference>
<accession>A0A419V2S0</accession>
<comment type="function">
    <text evidence="4">Catalyzes the deamination of 5-methylthioadenosine and S-adenosyl-L-homocysteine into 5-methylthioinosine and S-inosyl-L-homocysteine, respectively. Is also able to deaminate adenosine.</text>
</comment>
<dbReference type="CDD" id="cd01298">
    <property type="entry name" value="ATZ_TRZ_like"/>
    <property type="match status" value="1"/>
</dbReference>
<reference evidence="6 7" key="1">
    <citation type="submission" date="2018-09" db="EMBL/GenBank/DDBJ databases">
        <title>Genomic Encyclopedia of Archaeal and Bacterial Type Strains, Phase II (KMG-II): from individual species to whole genera.</title>
        <authorList>
            <person name="Goeker M."/>
        </authorList>
    </citation>
    <scope>NUCLEOTIDE SEQUENCE [LARGE SCALE GENOMIC DNA]</scope>
    <source>
        <strain evidence="6 7">DSM 17008</strain>
    </source>
</reference>
<dbReference type="GO" id="GO:0050270">
    <property type="term" value="F:S-adenosylhomocysteine deaminase activity"/>
    <property type="evidence" value="ECO:0007669"/>
    <property type="project" value="UniProtKB-UniRule"/>
</dbReference>
<evidence type="ECO:0000259" key="5">
    <source>
        <dbReference type="Pfam" id="PF01979"/>
    </source>
</evidence>
<feature type="domain" description="Amidohydrolase-related" evidence="5">
    <location>
        <begin position="56"/>
        <end position="403"/>
    </location>
</feature>
<dbReference type="InterPro" id="IPR011059">
    <property type="entry name" value="Metal-dep_hydrolase_composite"/>
</dbReference>
<comment type="caution">
    <text evidence="4">Lacks conserved residue(s) required for the propagation of feature annotation.</text>
</comment>
<keyword evidence="2 4" id="KW-0378">Hydrolase</keyword>
<feature type="binding site" evidence="4">
    <location>
        <position position="301"/>
    </location>
    <ligand>
        <name>substrate</name>
    </ligand>
</feature>
<keyword evidence="3 4" id="KW-0862">Zinc</keyword>
<keyword evidence="1 4" id="KW-0479">Metal-binding</keyword>
<name>A0A419V2S0_9BACL</name>
<feature type="binding site" evidence="4">
    <location>
        <position position="301"/>
    </location>
    <ligand>
        <name>Zn(2+)</name>
        <dbReference type="ChEBI" id="CHEBI:29105"/>
    </ligand>
</feature>
<comment type="similarity">
    <text evidence="4">Belongs to the metallo-dependent hydrolases superfamily. MTA/SAH deaminase family.</text>
</comment>
<dbReference type="EC" id="3.5.4.28" evidence="4"/>
<evidence type="ECO:0000313" key="7">
    <source>
        <dbReference type="Proteomes" id="UP000285120"/>
    </source>
</evidence>
<dbReference type="InterPro" id="IPR050287">
    <property type="entry name" value="MTA/SAH_deaminase"/>
</dbReference>
<feature type="binding site" evidence="4">
    <location>
        <position position="186"/>
    </location>
    <ligand>
        <name>substrate</name>
    </ligand>
</feature>
<feature type="binding site" evidence="4">
    <location>
        <position position="93"/>
    </location>
    <ligand>
        <name>substrate</name>
    </ligand>
</feature>
<comment type="caution">
    <text evidence="6">The sequence shown here is derived from an EMBL/GenBank/DDBJ whole genome shotgun (WGS) entry which is preliminary data.</text>
</comment>
<dbReference type="SUPFAM" id="SSF51338">
    <property type="entry name" value="Composite domain of metallo-dependent hydrolases"/>
    <property type="match status" value="1"/>
</dbReference>
<evidence type="ECO:0000313" key="6">
    <source>
        <dbReference type="EMBL" id="RKD72823.1"/>
    </source>
</evidence>
<gene>
    <name evidence="4" type="primary">mtaD</name>
    <name evidence="6" type="ORF">ATL39_2019</name>
</gene>
<dbReference type="PANTHER" id="PTHR43794:SF11">
    <property type="entry name" value="AMIDOHYDROLASE-RELATED DOMAIN-CONTAINING PROTEIN"/>
    <property type="match status" value="1"/>
</dbReference>
<dbReference type="InterPro" id="IPR023512">
    <property type="entry name" value="Deaminase_MtaD/DadD"/>
</dbReference>
<sequence length="437" mass="49292">MRYTIKNVHIVRGNQNNAVSYDQWLRVEDEKIAAIGSGEPELQAGEEVIDGKGRWLTPGMYNTHGHTPMALLRGVSDDVVLQEWLGNNIWPREALFDKEVSEAGTMLAQAEMIRSGTVAFQDMYHIDMDAVFRTAQDSGLKAVLARAMIGLVDQPEQKRRLDEAVYLGEKWDTEGGSRIKGMMFPHAPYTCPPGFMKEIVKAAHDKKWTLGVHLMETRREKADYEKENGVDLFDDLMNMGFFEEKTILTHTVHMSEKEMQQLKGKPAYISHNPMSNAKLGSGIMPMMQMRENGLSISIGTDSTVSNNNLDMFEEMRMAAFMQKASHENPAVISSEEIYKMATQIGAETLGFANAGVVEIGADADFLLINAEELHLQPKQNISSHLVYAASGRDVTDVFVNGRRLMKDRELLTMDEEKIIYNVNRQFDKLEKVYQSKN</sequence>
<comment type="catalytic activity">
    <reaction evidence="4">
        <text>S-adenosyl-L-homocysteine + H2O + H(+) = S-inosyl-L-homocysteine + NH4(+)</text>
        <dbReference type="Rhea" id="RHEA:20716"/>
        <dbReference type="ChEBI" id="CHEBI:15377"/>
        <dbReference type="ChEBI" id="CHEBI:15378"/>
        <dbReference type="ChEBI" id="CHEBI:28938"/>
        <dbReference type="ChEBI" id="CHEBI:57856"/>
        <dbReference type="ChEBI" id="CHEBI:57985"/>
        <dbReference type="EC" id="3.5.4.28"/>
    </reaction>
</comment>
<dbReference type="GO" id="GO:0046872">
    <property type="term" value="F:metal ion binding"/>
    <property type="evidence" value="ECO:0007669"/>
    <property type="project" value="UniProtKB-KW"/>
</dbReference>
<proteinExistence type="inferred from homology"/>
<organism evidence="6 7">
    <name type="scientific">Sinobaca qinghaiensis</name>
    <dbReference type="NCBI Taxonomy" id="342944"/>
    <lineage>
        <taxon>Bacteria</taxon>
        <taxon>Bacillati</taxon>
        <taxon>Bacillota</taxon>
        <taxon>Bacilli</taxon>
        <taxon>Bacillales</taxon>
        <taxon>Sporolactobacillaceae</taxon>
        <taxon>Sinobaca</taxon>
    </lineage>
</organism>
<dbReference type="PANTHER" id="PTHR43794">
    <property type="entry name" value="AMINOHYDROLASE SSNA-RELATED"/>
    <property type="match status" value="1"/>
</dbReference>
<dbReference type="AlphaFoldDB" id="A0A419V2S0"/>
<dbReference type="InterPro" id="IPR006680">
    <property type="entry name" value="Amidohydro-rel"/>
</dbReference>
<comment type="cofactor">
    <cofactor evidence="4">
        <name>Zn(2+)</name>
        <dbReference type="ChEBI" id="CHEBI:29105"/>
    </cofactor>
    <text evidence="4">Binds 1 zinc ion per subunit.</text>
</comment>
<evidence type="ECO:0000256" key="1">
    <source>
        <dbReference type="ARBA" id="ARBA00022723"/>
    </source>
</evidence>
<dbReference type="GO" id="GO:0090614">
    <property type="term" value="F:5'-methylthioadenosine deaminase activity"/>
    <property type="evidence" value="ECO:0007669"/>
    <property type="project" value="UniProtKB-UniRule"/>
</dbReference>
<dbReference type="Pfam" id="PF01979">
    <property type="entry name" value="Amidohydro_1"/>
    <property type="match status" value="1"/>
</dbReference>
<feature type="binding site" evidence="4">
    <location>
        <position position="213"/>
    </location>
    <ligand>
        <name>Zn(2+)</name>
        <dbReference type="ChEBI" id="CHEBI:29105"/>
    </ligand>
</feature>
<comment type="catalytic activity">
    <reaction evidence="4">
        <text>S-methyl-5'-thioadenosine + H2O + H(+) = S-methyl-5'-thioinosine + NH4(+)</text>
        <dbReference type="Rhea" id="RHEA:25025"/>
        <dbReference type="ChEBI" id="CHEBI:15377"/>
        <dbReference type="ChEBI" id="CHEBI:15378"/>
        <dbReference type="ChEBI" id="CHEBI:17509"/>
        <dbReference type="ChEBI" id="CHEBI:28938"/>
        <dbReference type="ChEBI" id="CHEBI:48595"/>
        <dbReference type="EC" id="3.5.4.31"/>
    </reaction>
</comment>
<feature type="binding site" evidence="4">
    <location>
        <position position="146"/>
    </location>
    <ligand>
        <name>substrate</name>
    </ligand>
</feature>
<feature type="binding site" evidence="4">
    <location>
        <position position="64"/>
    </location>
    <ligand>
        <name>Zn(2+)</name>
        <dbReference type="ChEBI" id="CHEBI:29105"/>
    </ligand>
</feature>